<reference evidence="5 6" key="1">
    <citation type="journal article" date="2011" name="Appl. Environ. Microbiol.">
        <title>Complete genome sequence of the fish pathogen Flavobacterium branchiophilum.</title>
        <authorList>
            <consortium name="1:IP"/>
            <consortium name="Microbial Evolutionary Genomics,F-75015 Paris"/>
            <consortium name="France 2:CNRS"/>
            <consortium name="URA2171"/>
            <consortium name="F-75015 Paris,France 3:Unite de Virologie et Immunologie Mol."/>
            <consortium name="INRA,78352 Jouy en Josas Cedex"/>
            <consortium name="France. 4:Unite de Mathemathique"/>
            <consortium name="Informatique et Genome,INRA"/>
            <consortium name="78352 Jouy en Josas Cedex"/>
            <consortium name="France. 5:CEA/Genoscope"/>
            <consortium name="Evry"/>
            <consortium name="France"/>
            <person name="Touchon M."/>
            <person name="Barbier P."/>
            <person name="Bernardet J.F."/>
            <person name="Loux V."/>
            <person name="Vacherie B."/>
            <person name="Barbe V."/>
            <person name="Rocha E.P."/>
            <person name="Duchaud E."/>
        </authorList>
    </citation>
    <scope>NUCLEOTIDE SEQUENCE [LARGE SCALE GENOMIC DNA]</scope>
    <source>
        <strain evidence="5 6">FL-15</strain>
    </source>
</reference>
<dbReference type="Pfam" id="PF01209">
    <property type="entry name" value="Ubie_methyltran"/>
    <property type="match status" value="1"/>
</dbReference>
<dbReference type="AlphaFoldDB" id="G2Z3H4"/>
<dbReference type="CDD" id="cd02440">
    <property type="entry name" value="AdoMet_MTases"/>
    <property type="match status" value="1"/>
</dbReference>
<dbReference type="Proteomes" id="UP000009186">
    <property type="component" value="Chromosome"/>
</dbReference>
<evidence type="ECO:0000256" key="3">
    <source>
        <dbReference type="ARBA" id="ARBA00022679"/>
    </source>
</evidence>
<dbReference type="HOGENOM" id="CLU_1238688_0_0_10"/>
<evidence type="ECO:0000313" key="6">
    <source>
        <dbReference type="Proteomes" id="UP000009186"/>
    </source>
</evidence>
<dbReference type="EMBL" id="FQ859183">
    <property type="protein sequence ID" value="CCB70423.1"/>
    <property type="molecule type" value="Genomic_DNA"/>
</dbReference>
<dbReference type="KEGG" id="fbr:FBFL15_2415"/>
<proteinExistence type="predicted"/>
<comment type="pathway">
    <text evidence="4">Phospholipid metabolism.</text>
</comment>
<evidence type="ECO:0000256" key="1">
    <source>
        <dbReference type="ARBA" id="ARBA00005189"/>
    </source>
</evidence>
<dbReference type="eggNOG" id="COG2226">
    <property type="taxonomic scope" value="Bacteria"/>
</dbReference>
<dbReference type="PANTHER" id="PTHR44307:SF2">
    <property type="entry name" value="PHOSPHOETHANOLAMINE METHYLTRANSFERASE ISOFORM X1"/>
    <property type="match status" value="1"/>
</dbReference>
<dbReference type="GO" id="GO:0008168">
    <property type="term" value="F:methyltransferase activity"/>
    <property type="evidence" value="ECO:0007669"/>
    <property type="project" value="UniProtKB-KW"/>
</dbReference>
<keyword evidence="6" id="KW-1185">Reference proteome</keyword>
<dbReference type="SUPFAM" id="SSF53335">
    <property type="entry name" value="S-adenosyl-L-methionine-dependent methyltransferases"/>
    <property type="match status" value="1"/>
</dbReference>
<dbReference type="Gene3D" id="3.40.50.150">
    <property type="entry name" value="Vaccinia Virus protein VP39"/>
    <property type="match status" value="1"/>
</dbReference>
<accession>G2Z3H4</accession>
<dbReference type="RefSeq" id="WP_014084883.1">
    <property type="nucleotide sequence ID" value="NC_016001.1"/>
</dbReference>
<protein>
    <submittedName>
        <fullName evidence="5">Probable ubiquinone/menaquinone biosynthesis methyltransferase</fullName>
    </submittedName>
</protein>
<keyword evidence="3 5" id="KW-0808">Transferase</keyword>
<evidence type="ECO:0000256" key="4">
    <source>
        <dbReference type="ARBA" id="ARBA00025707"/>
    </source>
</evidence>
<evidence type="ECO:0000313" key="5">
    <source>
        <dbReference type="EMBL" id="CCB70423.1"/>
    </source>
</evidence>
<dbReference type="GO" id="GO:0032259">
    <property type="term" value="P:methylation"/>
    <property type="evidence" value="ECO:0007669"/>
    <property type="project" value="UniProtKB-KW"/>
</dbReference>
<keyword evidence="2 5" id="KW-0489">Methyltransferase</keyword>
<dbReference type="PANTHER" id="PTHR44307">
    <property type="entry name" value="PHOSPHOETHANOLAMINE METHYLTRANSFERASE"/>
    <property type="match status" value="1"/>
</dbReference>
<comment type="pathway">
    <text evidence="1">Lipid metabolism.</text>
</comment>
<name>G2Z3H4_FLABF</name>
<gene>
    <name evidence="5" type="ordered locus">FBFL15_2415</name>
</gene>
<evidence type="ECO:0000256" key="2">
    <source>
        <dbReference type="ARBA" id="ARBA00022603"/>
    </source>
</evidence>
<sequence length="223" mass="26253">MSEFNAKKYFNTISSIYKKNEVISLGFTTFFRKKMIFKLNNRNNLDILDVMCGTGENIKIVLANKIARKITGVDFSEEMNKMAQKNIQNNKVDFICNDYFETNFQNNKFDAIMCSFGIKHLSDQQISKLVTKTVQLLNFDGEILILELVKPNNKIVQLVLNLYLKYFLSLIFNEYFKPLYPVIVNFKNMDDIKEKFISYNLITISHNRYCDLFEILHLKKIKN</sequence>
<dbReference type="STRING" id="1034807.FBFL15_2415"/>
<keyword evidence="5" id="KW-0830">Ubiquinone</keyword>
<dbReference type="InterPro" id="IPR029063">
    <property type="entry name" value="SAM-dependent_MTases_sf"/>
</dbReference>
<organism evidence="5 6">
    <name type="scientific">Flavobacterium branchiophilum (strain FL-15)</name>
    <dbReference type="NCBI Taxonomy" id="1034807"/>
    <lineage>
        <taxon>Bacteria</taxon>
        <taxon>Pseudomonadati</taxon>
        <taxon>Bacteroidota</taxon>
        <taxon>Flavobacteriia</taxon>
        <taxon>Flavobacteriales</taxon>
        <taxon>Flavobacteriaceae</taxon>
        <taxon>Flavobacterium</taxon>
    </lineage>
</organism>